<dbReference type="AlphaFoldDB" id="A0A9P4MZR8"/>
<proteinExistence type="predicted"/>
<dbReference type="Proteomes" id="UP000800093">
    <property type="component" value="Unassembled WGS sequence"/>
</dbReference>
<name>A0A9P4MZR8_9PLEO</name>
<evidence type="ECO:0000313" key="1">
    <source>
        <dbReference type="EMBL" id="KAF2264045.1"/>
    </source>
</evidence>
<accession>A0A9P4MZR8</accession>
<evidence type="ECO:0000313" key="2">
    <source>
        <dbReference type="Proteomes" id="UP000800093"/>
    </source>
</evidence>
<organism evidence="1 2">
    <name type="scientific">Lojkania enalia</name>
    <dbReference type="NCBI Taxonomy" id="147567"/>
    <lineage>
        <taxon>Eukaryota</taxon>
        <taxon>Fungi</taxon>
        <taxon>Dikarya</taxon>
        <taxon>Ascomycota</taxon>
        <taxon>Pezizomycotina</taxon>
        <taxon>Dothideomycetes</taxon>
        <taxon>Pleosporomycetidae</taxon>
        <taxon>Pleosporales</taxon>
        <taxon>Pleosporales incertae sedis</taxon>
        <taxon>Lojkania</taxon>
    </lineage>
</organism>
<dbReference type="EMBL" id="ML986619">
    <property type="protein sequence ID" value="KAF2264045.1"/>
    <property type="molecule type" value="Genomic_DNA"/>
</dbReference>
<reference evidence="2" key="1">
    <citation type="journal article" date="2020" name="Stud. Mycol.">
        <title>101 Dothideomycetes genomes: A test case for predicting lifestyles and emergence of pathogens.</title>
        <authorList>
            <person name="Haridas S."/>
            <person name="Albert R."/>
            <person name="Binder M."/>
            <person name="Bloem J."/>
            <person name="LaButti K."/>
            <person name="Salamov A."/>
            <person name="Andreopoulos B."/>
            <person name="Baker S."/>
            <person name="Barry K."/>
            <person name="Bills G."/>
            <person name="Bluhm B."/>
            <person name="Cannon C."/>
            <person name="Castanera R."/>
            <person name="Culley D."/>
            <person name="Daum C."/>
            <person name="Ezra D."/>
            <person name="Gonzalez J."/>
            <person name="Henrissat B."/>
            <person name="Kuo A."/>
            <person name="Liang C."/>
            <person name="Lipzen A."/>
            <person name="Lutzoni F."/>
            <person name="Magnuson J."/>
            <person name="Mondo S."/>
            <person name="Nolan M."/>
            <person name="Ohm R."/>
            <person name="Pangilinan J."/>
            <person name="Park H.-J."/>
            <person name="Ramirez L."/>
            <person name="Alfaro M."/>
            <person name="Sun H."/>
            <person name="Tritt A."/>
            <person name="Yoshinaga Y."/>
            <person name="Zwiers L.-H."/>
            <person name="Turgeon B."/>
            <person name="Goodwin S."/>
            <person name="Spatafora J."/>
            <person name="Crous P."/>
            <person name="Grigoriev I."/>
        </authorList>
    </citation>
    <scope>NUCLEOTIDE SEQUENCE [LARGE SCALE GENOMIC DNA]</scope>
    <source>
        <strain evidence="2">CBS 304.66</strain>
    </source>
</reference>
<gene>
    <name evidence="1" type="ORF">CC78DRAFT_580787</name>
</gene>
<keyword evidence="2" id="KW-1185">Reference proteome</keyword>
<protein>
    <submittedName>
        <fullName evidence="1">Uncharacterized protein</fullName>
    </submittedName>
</protein>
<sequence>MLEILTQVLQLRNIRAHGCGEGAEADDLAAVGGLPTVRIALEGMPRPNRCINDPGVVIAPKSSSSGSLIFLGNMWVIQHPDEKADHVHGSVFEGKGISHLRLKAAVTGEVNGVGVQRKRLPGWPHDIPGSSPFRATLLEHATMSSTLLTSLTGQFRNALVTPHTVVESPRFDGSF</sequence>
<comment type="caution">
    <text evidence="1">The sequence shown here is derived from an EMBL/GenBank/DDBJ whole genome shotgun (WGS) entry which is preliminary data.</text>
</comment>